<keyword evidence="3 5" id="KW-0449">Lipoprotein</keyword>
<dbReference type="OrthoDB" id="9770517at2"/>
<evidence type="ECO:0000256" key="3">
    <source>
        <dbReference type="RuleBase" id="RU362097"/>
    </source>
</evidence>
<sequence>MKGKLMNSQRLVLPMLIMALSGCAVGPDYHAPENHLTGAWHANEKDQASHPLMTDTQVSWWENFQDPQLNSLIQRATKGNLSLQQSVLRISGAREQVSSAQGGLLPTLNGQASYSRQQLGLKGELQSQGLYDAIPSDIANQATGSVNFYQGGFDASWELDLWGKTRRQIEMARASEQQQIEQHNDALVSLEAEVTRTYLQLRAAQATEASLSQQIAIAQQSLELTQSQMQNGLAPSSDVESATAQLTALQAQLPQFQSQIAQAKNALAVLIGQPPGALDSELAATKPLPALPQLVAVGIPSQLTRRRPDIRAAESTLHAQTANIGVSVAQLFPSLSLTGQLGVRNSDINYMDNWSSHFYSIGPGINLPIFEGGRLVSNVKLARAQQAAAALNYRQTVLTALQEVENTLVSYRTGQQQDSALTQSRDALQRAYQLASENYRKGFITYITVLDAQRQLAQTEQRAIQAQAQTAVDLVALYKALGGGWEQQSTVTLPHYSVFGDVGKTGVTSP</sequence>
<keyword evidence="4" id="KW-0175">Coiled coil</keyword>
<dbReference type="STRING" id="988801.SAMN05216522_10736"/>
<dbReference type="InterPro" id="IPR003423">
    <property type="entry name" value="OMP_efflux"/>
</dbReference>
<comment type="similarity">
    <text evidence="2 3">Belongs to the outer membrane factor (OMF) (TC 1.B.17) family.</text>
</comment>
<gene>
    <name evidence="5" type="ORF">SAMN05216522_10736</name>
</gene>
<dbReference type="RefSeq" id="WP_092676064.1">
    <property type="nucleotide sequence ID" value="NZ_FOGC01000007.1"/>
</dbReference>
<dbReference type="InterPro" id="IPR010131">
    <property type="entry name" value="MdtP/NodT-like"/>
</dbReference>
<dbReference type="Gene3D" id="2.20.200.10">
    <property type="entry name" value="Outer membrane efflux proteins (OEP)"/>
    <property type="match status" value="1"/>
</dbReference>
<organism evidence="5 6">
    <name type="scientific">Rosenbergiella nectarea</name>
    <dbReference type="NCBI Taxonomy" id="988801"/>
    <lineage>
        <taxon>Bacteria</taxon>
        <taxon>Pseudomonadati</taxon>
        <taxon>Pseudomonadota</taxon>
        <taxon>Gammaproteobacteria</taxon>
        <taxon>Enterobacterales</taxon>
        <taxon>Erwiniaceae</taxon>
        <taxon>Rosenbergiella</taxon>
    </lineage>
</organism>
<reference evidence="6" key="1">
    <citation type="submission" date="2016-10" db="EMBL/GenBank/DDBJ databases">
        <authorList>
            <person name="Varghese N."/>
            <person name="Submissions S."/>
        </authorList>
    </citation>
    <scope>NUCLEOTIDE SEQUENCE [LARGE SCALE GENOMIC DNA]</scope>
    <source>
        <strain evidence="6">8N4</strain>
    </source>
</reference>
<proteinExistence type="inferred from homology"/>
<dbReference type="PANTHER" id="PTHR30203">
    <property type="entry name" value="OUTER MEMBRANE CATION EFFLUX PROTEIN"/>
    <property type="match status" value="1"/>
</dbReference>
<comment type="subcellular location">
    <subcellularLocation>
        <location evidence="1 3">Cell outer membrane</location>
        <topology evidence="1 3">Lipid-anchor</topology>
    </subcellularLocation>
</comment>
<dbReference type="AlphaFoldDB" id="A0A1H9J5F8"/>
<dbReference type="GO" id="GO:0015562">
    <property type="term" value="F:efflux transmembrane transporter activity"/>
    <property type="evidence" value="ECO:0007669"/>
    <property type="project" value="InterPro"/>
</dbReference>
<evidence type="ECO:0000313" key="6">
    <source>
        <dbReference type="Proteomes" id="UP000242515"/>
    </source>
</evidence>
<feature type="signal peptide" evidence="3">
    <location>
        <begin position="1"/>
        <end position="26"/>
    </location>
</feature>
<keyword evidence="6" id="KW-1185">Reference proteome</keyword>
<feature type="coiled-coil region" evidence="4">
    <location>
        <begin position="239"/>
        <end position="266"/>
    </location>
</feature>
<keyword evidence="3" id="KW-0472">Membrane</keyword>
<dbReference type="Gene3D" id="1.20.1600.10">
    <property type="entry name" value="Outer membrane efflux proteins (OEP)"/>
    <property type="match status" value="1"/>
</dbReference>
<dbReference type="PANTHER" id="PTHR30203:SF25">
    <property type="entry name" value="OUTER MEMBRANE PROTEIN-RELATED"/>
    <property type="match status" value="1"/>
</dbReference>
<feature type="chain" id="PRO_5017099415" evidence="3">
    <location>
        <begin position="27"/>
        <end position="510"/>
    </location>
</feature>
<name>A0A1H9J5F8_9GAMM</name>
<dbReference type="GO" id="GO:0009279">
    <property type="term" value="C:cell outer membrane"/>
    <property type="evidence" value="ECO:0007669"/>
    <property type="project" value="UniProtKB-SubCell"/>
</dbReference>
<keyword evidence="3" id="KW-1134">Transmembrane beta strand</keyword>
<keyword evidence="3" id="KW-0564">Palmitate</keyword>
<evidence type="ECO:0000256" key="2">
    <source>
        <dbReference type="ARBA" id="ARBA00007613"/>
    </source>
</evidence>
<evidence type="ECO:0000313" key="5">
    <source>
        <dbReference type="EMBL" id="SEQ82114.1"/>
    </source>
</evidence>
<dbReference type="NCBIfam" id="TIGR01845">
    <property type="entry name" value="outer_NodT"/>
    <property type="match status" value="1"/>
</dbReference>
<dbReference type="Proteomes" id="UP000242515">
    <property type="component" value="Unassembled WGS sequence"/>
</dbReference>
<evidence type="ECO:0000256" key="1">
    <source>
        <dbReference type="ARBA" id="ARBA00004459"/>
    </source>
</evidence>
<evidence type="ECO:0000256" key="4">
    <source>
        <dbReference type="SAM" id="Coils"/>
    </source>
</evidence>
<dbReference type="EMBL" id="FOGC01000007">
    <property type="protein sequence ID" value="SEQ82114.1"/>
    <property type="molecule type" value="Genomic_DNA"/>
</dbReference>
<dbReference type="SUPFAM" id="SSF56954">
    <property type="entry name" value="Outer membrane efflux proteins (OEP)"/>
    <property type="match status" value="1"/>
</dbReference>
<keyword evidence="3" id="KW-0732">Signal</keyword>
<accession>A0A1H9J5F8</accession>
<dbReference type="Pfam" id="PF02321">
    <property type="entry name" value="OEP"/>
    <property type="match status" value="2"/>
</dbReference>
<protein>
    <submittedName>
        <fullName evidence="5">Efflux transporter, outer membrane factor (OMF) lipoprotein, NodT family</fullName>
    </submittedName>
</protein>
<feature type="coiled-coil region" evidence="4">
    <location>
        <begin position="166"/>
        <end position="193"/>
    </location>
</feature>
<keyword evidence="3" id="KW-0812">Transmembrane</keyword>
<dbReference type="PROSITE" id="PS51257">
    <property type="entry name" value="PROKAR_LIPOPROTEIN"/>
    <property type="match status" value="1"/>
</dbReference>